<evidence type="ECO:0000256" key="1">
    <source>
        <dbReference type="SAM" id="Phobius"/>
    </source>
</evidence>
<keyword evidence="1" id="KW-0812">Transmembrane</keyword>
<sequence length="63" mass="7577">MNGKALFFRREKEIEKLTYETFHFMLLSYYHHMKLSCIRSIRIFIISLISVLIDFTITSNGMK</sequence>
<accession>J1JSD1</accession>
<protein>
    <submittedName>
        <fullName evidence="2">Uncharacterized protein</fullName>
    </submittedName>
</protein>
<dbReference type="HOGENOM" id="CLU_2876732_0_0_5"/>
<name>J1JSD1_9HYPH</name>
<dbReference type="Proteomes" id="UP000001077">
    <property type="component" value="Unassembled WGS sequence"/>
</dbReference>
<comment type="caution">
    <text evidence="2">The sequence shown here is derived from an EMBL/GenBank/DDBJ whole genome shotgun (WGS) entry which is preliminary data.</text>
</comment>
<dbReference type="PATRIC" id="fig|1094556.3.peg.114"/>
<reference evidence="2 3" key="1">
    <citation type="submission" date="2012-03" db="EMBL/GenBank/DDBJ databases">
        <title>The Genome Sequence of Bartonella rattimassiliensis 15908.</title>
        <authorList>
            <consortium name="The Broad Institute Genome Sequencing Platform"/>
            <consortium name="The Broad Institute Genome Sequencing Center for Infectious Disease"/>
            <person name="Feldgarden M."/>
            <person name="Kirby J."/>
            <person name="Kosoy M."/>
            <person name="Birtles R."/>
            <person name="Probert W.S."/>
            <person name="Chiaraviglio L."/>
            <person name="Young S.K."/>
            <person name="Zeng Q."/>
            <person name="Gargeya S."/>
            <person name="Fitzgerald M."/>
            <person name="Haas B."/>
            <person name="Abouelleil A."/>
            <person name="Alvarado L."/>
            <person name="Arachchi H.M."/>
            <person name="Berlin A."/>
            <person name="Chapman S.B."/>
            <person name="Gearin G."/>
            <person name="Goldberg J."/>
            <person name="Griggs A."/>
            <person name="Gujja S."/>
            <person name="Hansen M."/>
            <person name="Heiman D."/>
            <person name="Howarth C."/>
            <person name="Larimer J."/>
            <person name="Lui A."/>
            <person name="MacDonald P.J.P."/>
            <person name="McCowen C."/>
            <person name="Montmayeur A."/>
            <person name="Murphy C."/>
            <person name="Neiman D."/>
            <person name="Pearson M."/>
            <person name="Priest M."/>
            <person name="Roberts A."/>
            <person name="Saif S."/>
            <person name="Shea T."/>
            <person name="Sisk P."/>
            <person name="Stolte C."/>
            <person name="Sykes S."/>
            <person name="Wortman J."/>
            <person name="Nusbaum C."/>
            <person name="Birren B."/>
        </authorList>
    </citation>
    <scope>NUCLEOTIDE SEQUENCE [LARGE SCALE GENOMIC DNA]</scope>
    <source>
        <strain evidence="2 3">15908</strain>
    </source>
</reference>
<evidence type="ECO:0000313" key="2">
    <source>
        <dbReference type="EMBL" id="EJF87772.1"/>
    </source>
</evidence>
<gene>
    <name evidence="2" type="ORF">MCY_00073</name>
</gene>
<evidence type="ECO:0000313" key="3">
    <source>
        <dbReference type="Proteomes" id="UP000001077"/>
    </source>
</evidence>
<proteinExistence type="predicted"/>
<keyword evidence="3" id="KW-1185">Reference proteome</keyword>
<keyword evidence="1" id="KW-0472">Membrane</keyword>
<dbReference type="AlphaFoldDB" id="J1JSD1"/>
<dbReference type="EMBL" id="AILY01000004">
    <property type="protein sequence ID" value="EJF87772.1"/>
    <property type="molecule type" value="Genomic_DNA"/>
</dbReference>
<keyword evidence="1" id="KW-1133">Transmembrane helix</keyword>
<organism evidence="2 3">
    <name type="scientific">Bartonella rattimassiliensis 15908</name>
    <dbReference type="NCBI Taxonomy" id="1094556"/>
    <lineage>
        <taxon>Bacteria</taxon>
        <taxon>Pseudomonadati</taxon>
        <taxon>Pseudomonadota</taxon>
        <taxon>Alphaproteobacteria</taxon>
        <taxon>Hyphomicrobiales</taxon>
        <taxon>Bartonellaceae</taxon>
        <taxon>Bartonella</taxon>
    </lineage>
</organism>
<feature type="transmembrane region" description="Helical" evidence="1">
    <location>
        <begin position="43"/>
        <end position="62"/>
    </location>
</feature>